<keyword evidence="4" id="KW-0804">Transcription</keyword>
<dbReference type="InterPro" id="IPR011598">
    <property type="entry name" value="bHLH_dom"/>
</dbReference>
<dbReference type="AlphaFoldDB" id="A0A9Q1GSD7"/>
<name>A0A9Q1GSD7_9CARY</name>
<evidence type="ECO:0000256" key="5">
    <source>
        <dbReference type="ARBA" id="ARBA00023242"/>
    </source>
</evidence>
<dbReference type="Pfam" id="PF00010">
    <property type="entry name" value="HLH"/>
    <property type="match status" value="1"/>
</dbReference>
<accession>A0A9Q1GSD7</accession>
<gene>
    <name evidence="8" type="ORF">Cgig2_010865</name>
</gene>
<organism evidence="8 9">
    <name type="scientific">Carnegiea gigantea</name>
    <dbReference type="NCBI Taxonomy" id="171969"/>
    <lineage>
        <taxon>Eukaryota</taxon>
        <taxon>Viridiplantae</taxon>
        <taxon>Streptophyta</taxon>
        <taxon>Embryophyta</taxon>
        <taxon>Tracheophyta</taxon>
        <taxon>Spermatophyta</taxon>
        <taxon>Magnoliopsida</taxon>
        <taxon>eudicotyledons</taxon>
        <taxon>Gunneridae</taxon>
        <taxon>Pentapetalae</taxon>
        <taxon>Caryophyllales</taxon>
        <taxon>Cactineae</taxon>
        <taxon>Cactaceae</taxon>
        <taxon>Cactoideae</taxon>
        <taxon>Echinocereeae</taxon>
        <taxon>Carnegiea</taxon>
    </lineage>
</organism>
<reference evidence="8" key="1">
    <citation type="submission" date="2022-04" db="EMBL/GenBank/DDBJ databases">
        <title>Carnegiea gigantea Genome sequencing and assembly v2.</title>
        <authorList>
            <person name="Copetti D."/>
            <person name="Sanderson M.J."/>
            <person name="Burquez A."/>
            <person name="Wojciechowski M.F."/>
        </authorList>
    </citation>
    <scope>NUCLEOTIDE SEQUENCE</scope>
    <source>
        <strain evidence="8">SGP5-SGP5p</strain>
        <tissue evidence="8">Aerial part</tissue>
    </source>
</reference>
<keyword evidence="2" id="KW-0805">Transcription regulation</keyword>
<feature type="compositionally biased region" description="Polar residues" evidence="6">
    <location>
        <begin position="79"/>
        <end position="88"/>
    </location>
</feature>
<evidence type="ECO:0000256" key="2">
    <source>
        <dbReference type="ARBA" id="ARBA00023015"/>
    </source>
</evidence>
<dbReference type="PANTHER" id="PTHR13935:SF41">
    <property type="entry name" value="TRANSCRIPTION FACTOR ORG2-RELATED"/>
    <property type="match status" value="1"/>
</dbReference>
<dbReference type="PANTHER" id="PTHR13935">
    <property type="entry name" value="ACHAETE-SCUTE TRANSCRIPTION FACTOR-RELATED"/>
    <property type="match status" value="1"/>
</dbReference>
<comment type="caution">
    <text evidence="8">The sequence shown here is derived from an EMBL/GenBank/DDBJ whole genome shotgun (WGS) entry which is preliminary data.</text>
</comment>
<evidence type="ECO:0000313" key="8">
    <source>
        <dbReference type="EMBL" id="KAJ8424557.1"/>
    </source>
</evidence>
<dbReference type="GO" id="GO:0000981">
    <property type="term" value="F:DNA-binding transcription factor activity, RNA polymerase II-specific"/>
    <property type="evidence" value="ECO:0007669"/>
    <property type="project" value="TreeGrafter"/>
</dbReference>
<dbReference type="GO" id="GO:0046983">
    <property type="term" value="F:protein dimerization activity"/>
    <property type="evidence" value="ECO:0007669"/>
    <property type="project" value="InterPro"/>
</dbReference>
<keyword evidence="9" id="KW-1185">Reference proteome</keyword>
<evidence type="ECO:0000313" key="9">
    <source>
        <dbReference type="Proteomes" id="UP001153076"/>
    </source>
</evidence>
<dbReference type="InterPro" id="IPR015660">
    <property type="entry name" value="MASH1/Ascl1a-like"/>
</dbReference>
<sequence>MLSFSPFFSSNLRWENTVSSSNMNLDCIVPIFSPLFQALEGENLEFETNKLPHRQGEGQDLQFVHYAGEVGLGLEDSPRSQQKSASSAHESRHGYSELAKKLNHNARERDRRKRMNASYYALRALLPAPLHQKEGLSIPETVSLVADYIPQLQQEVESLLRKKEELVSKISAIQGVGRKPSCEEEKETRKKRASVCAISVEKLGEREIIIRISTYERVSLPDVLLLLESHGFMVLNIEERANDIVKRETLNEELLAMIKGGAQARQSDELLVNKKEPRSDLITFDPHRI</sequence>
<evidence type="ECO:0000256" key="6">
    <source>
        <dbReference type="SAM" id="MobiDB-lite"/>
    </source>
</evidence>
<keyword evidence="3" id="KW-0238">DNA-binding</keyword>
<proteinExistence type="predicted"/>
<keyword evidence="5" id="KW-0539">Nucleus</keyword>
<dbReference type="Proteomes" id="UP001153076">
    <property type="component" value="Unassembled WGS sequence"/>
</dbReference>
<protein>
    <recommendedName>
        <fullName evidence="7">BHLH domain-containing protein</fullName>
    </recommendedName>
</protein>
<dbReference type="GO" id="GO:0000977">
    <property type="term" value="F:RNA polymerase II transcription regulatory region sequence-specific DNA binding"/>
    <property type="evidence" value="ECO:0007669"/>
    <property type="project" value="TreeGrafter"/>
</dbReference>
<dbReference type="GO" id="GO:0090575">
    <property type="term" value="C:RNA polymerase II transcription regulator complex"/>
    <property type="evidence" value="ECO:0007669"/>
    <property type="project" value="TreeGrafter"/>
</dbReference>
<comment type="subcellular location">
    <subcellularLocation>
        <location evidence="1">Nucleus</location>
    </subcellularLocation>
</comment>
<dbReference type="SMART" id="SM00353">
    <property type="entry name" value="HLH"/>
    <property type="match status" value="1"/>
</dbReference>
<evidence type="ECO:0000256" key="1">
    <source>
        <dbReference type="ARBA" id="ARBA00004123"/>
    </source>
</evidence>
<dbReference type="PROSITE" id="PS50888">
    <property type="entry name" value="BHLH"/>
    <property type="match status" value="1"/>
</dbReference>
<evidence type="ECO:0000256" key="4">
    <source>
        <dbReference type="ARBA" id="ARBA00023163"/>
    </source>
</evidence>
<feature type="domain" description="BHLH" evidence="7">
    <location>
        <begin position="99"/>
        <end position="152"/>
    </location>
</feature>
<dbReference type="SUPFAM" id="SSF47459">
    <property type="entry name" value="HLH, helix-loop-helix DNA-binding domain"/>
    <property type="match status" value="1"/>
</dbReference>
<evidence type="ECO:0000259" key="7">
    <source>
        <dbReference type="PROSITE" id="PS50888"/>
    </source>
</evidence>
<dbReference type="InterPro" id="IPR036638">
    <property type="entry name" value="HLH_DNA-bd_sf"/>
</dbReference>
<evidence type="ECO:0000256" key="3">
    <source>
        <dbReference type="ARBA" id="ARBA00023125"/>
    </source>
</evidence>
<feature type="region of interest" description="Disordered" evidence="6">
    <location>
        <begin position="73"/>
        <end position="96"/>
    </location>
</feature>
<dbReference type="OrthoDB" id="6106870at2759"/>
<dbReference type="EMBL" id="JAKOGI010001651">
    <property type="protein sequence ID" value="KAJ8424557.1"/>
    <property type="molecule type" value="Genomic_DNA"/>
</dbReference>
<dbReference type="Gene3D" id="4.10.280.10">
    <property type="entry name" value="Helix-loop-helix DNA-binding domain"/>
    <property type="match status" value="1"/>
</dbReference>